<evidence type="ECO:0000256" key="8">
    <source>
        <dbReference type="SAM" id="MobiDB-lite"/>
    </source>
</evidence>
<dbReference type="PANTHER" id="PTHR32196">
    <property type="entry name" value="ABC TRANSPORTER PERMEASE PROTEIN YPHD-RELATED-RELATED"/>
    <property type="match status" value="1"/>
</dbReference>
<keyword evidence="7 9" id="KW-0472">Membrane</keyword>
<keyword evidence="2" id="KW-0813">Transport</keyword>
<reference evidence="10 11" key="1">
    <citation type="submission" date="2020-04" db="EMBL/GenBank/DDBJ databases">
        <authorList>
            <person name="De Canck E."/>
        </authorList>
    </citation>
    <scope>NUCLEOTIDE SEQUENCE [LARGE SCALE GENOMIC DNA]</scope>
    <source>
        <strain evidence="10 11">LMG 28138</strain>
    </source>
</reference>
<dbReference type="GO" id="GO:0005886">
    <property type="term" value="C:plasma membrane"/>
    <property type="evidence" value="ECO:0007669"/>
    <property type="project" value="UniProtKB-SubCell"/>
</dbReference>
<feature type="compositionally biased region" description="Polar residues" evidence="8">
    <location>
        <begin position="1"/>
        <end position="10"/>
    </location>
</feature>
<evidence type="ECO:0000256" key="7">
    <source>
        <dbReference type="ARBA" id="ARBA00023136"/>
    </source>
</evidence>
<feature type="transmembrane region" description="Helical" evidence="9">
    <location>
        <begin position="143"/>
        <end position="162"/>
    </location>
</feature>
<evidence type="ECO:0000256" key="2">
    <source>
        <dbReference type="ARBA" id="ARBA00022448"/>
    </source>
</evidence>
<dbReference type="AlphaFoldDB" id="A0A6S7BB06"/>
<dbReference type="InterPro" id="IPR001851">
    <property type="entry name" value="ABC_transp_permease"/>
</dbReference>
<dbReference type="CDD" id="cd06579">
    <property type="entry name" value="TM_PBP1_transp_AraH_like"/>
    <property type="match status" value="1"/>
</dbReference>
<feature type="transmembrane region" description="Helical" evidence="9">
    <location>
        <begin position="115"/>
        <end position="136"/>
    </location>
</feature>
<feature type="region of interest" description="Disordered" evidence="8">
    <location>
        <begin position="1"/>
        <end position="22"/>
    </location>
</feature>
<organism evidence="10 11">
    <name type="scientific">Pararobbsia alpina</name>
    <dbReference type="NCBI Taxonomy" id="621374"/>
    <lineage>
        <taxon>Bacteria</taxon>
        <taxon>Pseudomonadati</taxon>
        <taxon>Pseudomonadota</taxon>
        <taxon>Betaproteobacteria</taxon>
        <taxon>Burkholderiales</taxon>
        <taxon>Burkholderiaceae</taxon>
        <taxon>Pararobbsia</taxon>
    </lineage>
</organism>
<keyword evidence="4" id="KW-0997">Cell inner membrane</keyword>
<evidence type="ECO:0000256" key="4">
    <source>
        <dbReference type="ARBA" id="ARBA00022519"/>
    </source>
</evidence>
<feature type="transmembrane region" description="Helical" evidence="9">
    <location>
        <begin position="182"/>
        <end position="201"/>
    </location>
</feature>
<evidence type="ECO:0000256" key="6">
    <source>
        <dbReference type="ARBA" id="ARBA00022989"/>
    </source>
</evidence>
<sequence length="336" mass="34817">MNTLSKTEGGTQHAGRTQRRHAPMRRHLSLNATAYAVFALLVALYVVGACISDRFATFGNLLNVHQQATGLALVALGQTLAILTGGIDLSVGSLISVSATLTSGLADNAYGGWTSAVLAVLLLSVVVGLVNGGLVLWLKVHPLIVTLGMGAVLQGAILYYSLGPAGTVPDGFDSLAYGRFMTIPITATLVLGLYFIVSFLMQNTRLGRYVYMVGDDGHAATLTGVPKARVILVVYVFCAVCAGVTGIYLAAQFGSGQPYLGANYTLASITPVVVGGTLLTGGRGGVVGTLIAVYLLSLLNNLINFAGIPSHYQLIVQGAAIILAVSLNAPRKRVAA</sequence>
<keyword evidence="5 9" id="KW-0812">Transmembrane</keyword>
<dbReference type="GO" id="GO:0022857">
    <property type="term" value="F:transmembrane transporter activity"/>
    <property type="evidence" value="ECO:0007669"/>
    <property type="project" value="InterPro"/>
</dbReference>
<dbReference type="Proteomes" id="UP000494115">
    <property type="component" value="Unassembled WGS sequence"/>
</dbReference>
<dbReference type="Pfam" id="PF02653">
    <property type="entry name" value="BPD_transp_2"/>
    <property type="match status" value="1"/>
</dbReference>
<feature type="transmembrane region" description="Helical" evidence="9">
    <location>
        <begin position="32"/>
        <end position="51"/>
    </location>
</feature>
<evidence type="ECO:0000313" key="11">
    <source>
        <dbReference type="Proteomes" id="UP000494115"/>
    </source>
</evidence>
<proteinExistence type="predicted"/>
<keyword evidence="6 9" id="KW-1133">Transmembrane helix</keyword>
<dbReference type="EMBL" id="CADIKM010000018">
    <property type="protein sequence ID" value="CAB3793994.1"/>
    <property type="molecule type" value="Genomic_DNA"/>
</dbReference>
<evidence type="ECO:0000256" key="9">
    <source>
        <dbReference type="SAM" id="Phobius"/>
    </source>
</evidence>
<protein>
    <submittedName>
        <fullName evidence="10">Ribose import permease protein RbsC</fullName>
    </submittedName>
</protein>
<feature type="transmembrane region" description="Helical" evidence="9">
    <location>
        <begin position="230"/>
        <end position="250"/>
    </location>
</feature>
<keyword evidence="11" id="KW-1185">Reference proteome</keyword>
<gene>
    <name evidence="10" type="primary">rbsC_14</name>
    <name evidence="10" type="ORF">LMG28138_03626</name>
</gene>
<evidence type="ECO:0000256" key="5">
    <source>
        <dbReference type="ARBA" id="ARBA00022692"/>
    </source>
</evidence>
<evidence type="ECO:0000256" key="1">
    <source>
        <dbReference type="ARBA" id="ARBA00004651"/>
    </source>
</evidence>
<feature type="transmembrane region" description="Helical" evidence="9">
    <location>
        <begin position="286"/>
        <end position="306"/>
    </location>
</feature>
<evidence type="ECO:0000313" key="10">
    <source>
        <dbReference type="EMBL" id="CAB3793994.1"/>
    </source>
</evidence>
<evidence type="ECO:0000256" key="3">
    <source>
        <dbReference type="ARBA" id="ARBA00022475"/>
    </source>
</evidence>
<comment type="subcellular location">
    <subcellularLocation>
        <location evidence="1">Cell membrane</location>
        <topology evidence="1">Multi-pass membrane protein</topology>
    </subcellularLocation>
</comment>
<feature type="transmembrane region" description="Helical" evidence="9">
    <location>
        <begin position="312"/>
        <end position="330"/>
    </location>
</feature>
<dbReference type="RefSeq" id="WP_246257627.1">
    <property type="nucleotide sequence ID" value="NZ_CADIKM010000018.1"/>
</dbReference>
<name>A0A6S7BB06_9BURK</name>
<keyword evidence="3" id="KW-1003">Cell membrane</keyword>
<accession>A0A6S7BB06</accession>
<dbReference type="PANTHER" id="PTHR32196:SF21">
    <property type="entry name" value="ABC TRANSPORTER PERMEASE PROTEIN YPHD-RELATED"/>
    <property type="match status" value="1"/>
</dbReference>
<feature type="transmembrane region" description="Helical" evidence="9">
    <location>
        <begin position="262"/>
        <end position="279"/>
    </location>
</feature>